<organism evidence="2 3">
    <name type="scientific">Gossypium schwendimanii</name>
    <name type="common">Cotton</name>
    <dbReference type="NCBI Taxonomy" id="34291"/>
    <lineage>
        <taxon>Eukaryota</taxon>
        <taxon>Viridiplantae</taxon>
        <taxon>Streptophyta</taxon>
        <taxon>Embryophyta</taxon>
        <taxon>Tracheophyta</taxon>
        <taxon>Spermatophyta</taxon>
        <taxon>Magnoliopsida</taxon>
        <taxon>eudicotyledons</taxon>
        <taxon>Gunneridae</taxon>
        <taxon>Pentapetalae</taxon>
        <taxon>rosids</taxon>
        <taxon>malvids</taxon>
        <taxon>Malvales</taxon>
        <taxon>Malvaceae</taxon>
        <taxon>Malvoideae</taxon>
        <taxon>Gossypium</taxon>
    </lineage>
</organism>
<feature type="region of interest" description="Disordered" evidence="1">
    <location>
        <begin position="29"/>
        <end position="58"/>
    </location>
</feature>
<name>A0A7J9MFS1_GOSSC</name>
<proteinExistence type="predicted"/>
<feature type="non-terminal residue" evidence="2">
    <location>
        <position position="1"/>
    </location>
</feature>
<sequence>KDRLGNLRSLLGDKAHKAGLLVSRSVGLGNRKRKKEEEEEEEEEEEKKKEKKKKKEKRQVEMLTVIPVCYCGNPAKLITSWSNDNPDSRFFGCKKFGSGFRKPCHFFIWFDPSLMPRSRIVLLGLLKKSVDIGG</sequence>
<dbReference type="PANTHER" id="PTHR33248">
    <property type="entry name" value="ZINC ION-BINDING PROTEIN"/>
    <property type="match status" value="1"/>
</dbReference>
<accession>A0A7J9MFS1</accession>
<dbReference type="OrthoDB" id="2822301at2759"/>
<protein>
    <recommendedName>
        <fullName evidence="4">Zinc finger GRF-type domain-containing protein</fullName>
    </recommendedName>
</protein>
<evidence type="ECO:0000256" key="1">
    <source>
        <dbReference type="SAM" id="MobiDB-lite"/>
    </source>
</evidence>
<evidence type="ECO:0008006" key="4">
    <source>
        <dbReference type="Google" id="ProtNLM"/>
    </source>
</evidence>
<evidence type="ECO:0000313" key="2">
    <source>
        <dbReference type="EMBL" id="MBA0869811.1"/>
    </source>
</evidence>
<dbReference type="AlphaFoldDB" id="A0A7J9MFS1"/>
<reference evidence="2 3" key="1">
    <citation type="journal article" date="2019" name="Genome Biol. Evol.">
        <title>Insights into the evolution of the New World diploid cottons (Gossypium, subgenus Houzingenia) based on genome sequencing.</title>
        <authorList>
            <person name="Grover C.E."/>
            <person name="Arick M.A. 2nd"/>
            <person name="Thrash A."/>
            <person name="Conover J.L."/>
            <person name="Sanders W.S."/>
            <person name="Peterson D.G."/>
            <person name="Frelichowski J.E."/>
            <person name="Scheffler J.A."/>
            <person name="Scheffler B.E."/>
            <person name="Wendel J.F."/>
        </authorList>
    </citation>
    <scope>NUCLEOTIDE SEQUENCE [LARGE SCALE GENOMIC DNA]</scope>
    <source>
        <strain evidence="2">1</strain>
        <tissue evidence="2">Leaf</tissue>
    </source>
</reference>
<dbReference type="EMBL" id="JABFAF010000011">
    <property type="protein sequence ID" value="MBA0869811.1"/>
    <property type="molecule type" value="Genomic_DNA"/>
</dbReference>
<evidence type="ECO:0000313" key="3">
    <source>
        <dbReference type="Proteomes" id="UP000593576"/>
    </source>
</evidence>
<keyword evidence="3" id="KW-1185">Reference proteome</keyword>
<comment type="caution">
    <text evidence="2">The sequence shown here is derived from an EMBL/GenBank/DDBJ whole genome shotgun (WGS) entry which is preliminary data.</text>
</comment>
<gene>
    <name evidence="2" type="ORF">Goshw_003528</name>
</gene>
<dbReference type="Proteomes" id="UP000593576">
    <property type="component" value="Unassembled WGS sequence"/>
</dbReference>